<dbReference type="Proteomes" id="UP001165343">
    <property type="component" value="Unassembled WGS sequence"/>
</dbReference>
<protein>
    <submittedName>
        <fullName evidence="2">Uncharacterized protein</fullName>
    </submittedName>
</protein>
<comment type="caution">
    <text evidence="2">The sequence shown here is derived from an EMBL/GenBank/DDBJ whole genome shotgun (WGS) entry which is preliminary data.</text>
</comment>
<evidence type="ECO:0000256" key="1">
    <source>
        <dbReference type="SAM" id="Phobius"/>
    </source>
</evidence>
<organism evidence="2 3">
    <name type="scientific">Sphingomonas anseongensis</name>
    <dbReference type="NCBI Taxonomy" id="2908207"/>
    <lineage>
        <taxon>Bacteria</taxon>
        <taxon>Pseudomonadati</taxon>
        <taxon>Pseudomonadota</taxon>
        <taxon>Alphaproteobacteria</taxon>
        <taxon>Sphingomonadales</taxon>
        <taxon>Sphingomonadaceae</taxon>
        <taxon>Sphingomonas</taxon>
    </lineage>
</organism>
<gene>
    <name evidence="2" type="ORF">LZ519_04875</name>
</gene>
<dbReference type="RefSeq" id="WP_249867595.1">
    <property type="nucleotide sequence ID" value="NZ_JAMGBC010000001.1"/>
</dbReference>
<feature type="transmembrane region" description="Helical" evidence="1">
    <location>
        <begin position="12"/>
        <end position="31"/>
    </location>
</feature>
<name>A0ABT0REE1_9SPHN</name>
<feature type="transmembrane region" description="Helical" evidence="1">
    <location>
        <begin position="84"/>
        <end position="104"/>
    </location>
</feature>
<evidence type="ECO:0000313" key="3">
    <source>
        <dbReference type="Proteomes" id="UP001165343"/>
    </source>
</evidence>
<feature type="transmembrane region" description="Helical" evidence="1">
    <location>
        <begin position="51"/>
        <end position="72"/>
    </location>
</feature>
<keyword evidence="1" id="KW-0472">Membrane</keyword>
<keyword evidence="1" id="KW-1133">Transmembrane helix</keyword>
<reference evidence="2" key="1">
    <citation type="submission" date="2022-05" db="EMBL/GenBank/DDBJ databases">
        <authorList>
            <person name="Jo J.-H."/>
            <person name="Im W.-T."/>
        </authorList>
    </citation>
    <scope>NUCLEOTIDE SEQUENCE</scope>
    <source>
        <strain evidence="2">RG327</strain>
    </source>
</reference>
<sequence>MSNRGIARGRMFVGGFLLFAAVIVWATGILTSPHGESVASGTEHVKTVVVVYLRNVALATIFLSAISAWLLFPSRRPRAPRRDWAIGILIAALIATSLYQLLWLRTAVVS</sequence>
<dbReference type="EMBL" id="JAMGBC010000001">
    <property type="protein sequence ID" value="MCL6678652.1"/>
    <property type="molecule type" value="Genomic_DNA"/>
</dbReference>
<keyword evidence="3" id="KW-1185">Reference proteome</keyword>
<proteinExistence type="predicted"/>
<accession>A0ABT0REE1</accession>
<keyword evidence="1" id="KW-0812">Transmembrane</keyword>
<evidence type="ECO:0000313" key="2">
    <source>
        <dbReference type="EMBL" id="MCL6678652.1"/>
    </source>
</evidence>